<organism evidence="2 3">
    <name type="scientific">Prochlorococcus marinus (strain SARG / CCMP1375 / SS120)</name>
    <dbReference type="NCBI Taxonomy" id="167539"/>
    <lineage>
        <taxon>Bacteria</taxon>
        <taxon>Bacillati</taxon>
        <taxon>Cyanobacteriota</taxon>
        <taxon>Cyanophyceae</taxon>
        <taxon>Synechococcales</taxon>
        <taxon>Prochlorococcaceae</taxon>
        <taxon>Prochlorococcus</taxon>
    </lineage>
</organism>
<evidence type="ECO:0000259" key="1">
    <source>
        <dbReference type="Pfam" id="PF07862"/>
    </source>
</evidence>
<accession>Q7VB09</accession>
<name>Q7VB09_PROMA</name>
<evidence type="ECO:0000313" key="2">
    <source>
        <dbReference type="EMBL" id="AAQ00336.1"/>
    </source>
</evidence>
<dbReference type="PATRIC" id="fig|167539.5.peg.1355"/>
<protein>
    <recommendedName>
        <fullName evidence="1">Nif11 domain-containing protein</fullName>
    </recommendedName>
</protein>
<dbReference type="Pfam" id="PF07862">
    <property type="entry name" value="Nif11"/>
    <property type="match status" value="1"/>
</dbReference>
<proteinExistence type="predicted"/>
<gene>
    <name evidence="2" type="ordered locus">Pro_1292</name>
</gene>
<reference evidence="2 3" key="1">
    <citation type="journal article" date="2003" name="Proc. Natl. Acad. Sci. U.S.A.">
        <title>Genome sequence of the cyanobacterium Prochlorococcus marinus SS120, a nearly minimal oxyphototrophic genome.</title>
        <authorList>
            <person name="Dufresne A."/>
            <person name="Salanoubat M."/>
            <person name="Partensky F."/>
            <person name="Artiguenave F."/>
            <person name="Axmann I.M."/>
            <person name="Barbe V."/>
            <person name="Duprat S."/>
            <person name="Galperin M.Y."/>
            <person name="Koonin E.V."/>
            <person name="Le Gall F."/>
            <person name="Makarova K.S."/>
            <person name="Ostrowski M."/>
            <person name="Oztas S."/>
            <person name="Robert C."/>
            <person name="Rogozin I.B."/>
            <person name="Scanlan D.J."/>
            <person name="Tandeau de Marsac N."/>
            <person name="Weissenbach J."/>
            <person name="Wincker P."/>
            <person name="Wolf Y.I."/>
            <person name="Hess W.R."/>
        </authorList>
    </citation>
    <scope>NUCLEOTIDE SEQUENCE [LARGE SCALE GENOMIC DNA]</scope>
    <source>
        <strain evidence="3">SARG / CCMP1375 / SS120</strain>
    </source>
</reference>
<evidence type="ECO:0000313" key="3">
    <source>
        <dbReference type="Proteomes" id="UP000001420"/>
    </source>
</evidence>
<dbReference type="AlphaFoldDB" id="Q7VB09"/>
<dbReference type="EMBL" id="AE017126">
    <property type="protein sequence ID" value="AAQ00336.1"/>
    <property type="molecule type" value="Genomic_DNA"/>
</dbReference>
<dbReference type="KEGG" id="pma:Pro_1292"/>
<dbReference type="Proteomes" id="UP000001420">
    <property type="component" value="Chromosome"/>
</dbReference>
<dbReference type="OrthoDB" id="9798585at2"/>
<sequence length="59" mass="6872">MSKKDLSQFLEKIDNLNQLVGSLDEVPGRRERLASCERHEQVVELAKSWGFEIGRRWGE</sequence>
<dbReference type="HOGENOM" id="CLU_2772594_0_0_3"/>
<dbReference type="eggNOG" id="COG0662">
    <property type="taxonomic scope" value="Bacteria"/>
</dbReference>
<feature type="domain" description="Nif11" evidence="1">
    <location>
        <begin position="1"/>
        <end position="57"/>
    </location>
</feature>
<keyword evidence="3" id="KW-1185">Reference proteome</keyword>
<dbReference type="RefSeq" id="WP_011125443.1">
    <property type="nucleotide sequence ID" value="NC_005042.1"/>
</dbReference>
<dbReference type="STRING" id="167539.Pro_1292"/>
<dbReference type="InterPro" id="IPR012903">
    <property type="entry name" value="Nif11"/>
</dbReference>
<dbReference type="EnsemblBacteria" id="AAQ00336">
    <property type="protein sequence ID" value="AAQ00336"/>
    <property type="gene ID" value="Pro_1292"/>
</dbReference>